<name>A0A4Y7SJD7_COPMI</name>
<accession>A0A4Y7SJD7</accession>
<keyword evidence="2" id="KW-1185">Reference proteome</keyword>
<dbReference type="Proteomes" id="UP000298030">
    <property type="component" value="Unassembled WGS sequence"/>
</dbReference>
<organism evidence="1 2">
    <name type="scientific">Coprinellus micaceus</name>
    <name type="common">Glistening ink-cap mushroom</name>
    <name type="synonym">Coprinus micaceus</name>
    <dbReference type="NCBI Taxonomy" id="71717"/>
    <lineage>
        <taxon>Eukaryota</taxon>
        <taxon>Fungi</taxon>
        <taxon>Dikarya</taxon>
        <taxon>Basidiomycota</taxon>
        <taxon>Agaricomycotina</taxon>
        <taxon>Agaricomycetes</taxon>
        <taxon>Agaricomycetidae</taxon>
        <taxon>Agaricales</taxon>
        <taxon>Agaricineae</taxon>
        <taxon>Psathyrellaceae</taxon>
        <taxon>Coprinellus</taxon>
    </lineage>
</organism>
<evidence type="ECO:0000313" key="1">
    <source>
        <dbReference type="EMBL" id="TEB22007.1"/>
    </source>
</evidence>
<gene>
    <name evidence="1" type="ORF">FA13DRAFT_1528046</name>
</gene>
<dbReference type="EMBL" id="QPFP01000099">
    <property type="protein sequence ID" value="TEB22007.1"/>
    <property type="molecule type" value="Genomic_DNA"/>
</dbReference>
<sequence>MSPCSSLVSGFRLLGSFQSSHFVAIILHGSSQASLFSVSVKSFIPLLMPNSCIVHHSHFYTHTLSRNTSTVT</sequence>
<reference evidence="1 2" key="1">
    <citation type="journal article" date="2019" name="Nat. Ecol. Evol.">
        <title>Megaphylogeny resolves global patterns of mushroom evolution.</title>
        <authorList>
            <person name="Varga T."/>
            <person name="Krizsan K."/>
            <person name="Foldi C."/>
            <person name="Dima B."/>
            <person name="Sanchez-Garcia M."/>
            <person name="Sanchez-Ramirez S."/>
            <person name="Szollosi G.J."/>
            <person name="Szarkandi J.G."/>
            <person name="Papp V."/>
            <person name="Albert L."/>
            <person name="Andreopoulos W."/>
            <person name="Angelini C."/>
            <person name="Antonin V."/>
            <person name="Barry K.W."/>
            <person name="Bougher N.L."/>
            <person name="Buchanan P."/>
            <person name="Buyck B."/>
            <person name="Bense V."/>
            <person name="Catcheside P."/>
            <person name="Chovatia M."/>
            <person name="Cooper J."/>
            <person name="Damon W."/>
            <person name="Desjardin D."/>
            <person name="Finy P."/>
            <person name="Geml J."/>
            <person name="Haridas S."/>
            <person name="Hughes K."/>
            <person name="Justo A."/>
            <person name="Karasinski D."/>
            <person name="Kautmanova I."/>
            <person name="Kiss B."/>
            <person name="Kocsube S."/>
            <person name="Kotiranta H."/>
            <person name="LaButti K.M."/>
            <person name="Lechner B.E."/>
            <person name="Liimatainen K."/>
            <person name="Lipzen A."/>
            <person name="Lukacs Z."/>
            <person name="Mihaltcheva S."/>
            <person name="Morgado L.N."/>
            <person name="Niskanen T."/>
            <person name="Noordeloos M.E."/>
            <person name="Ohm R.A."/>
            <person name="Ortiz-Santana B."/>
            <person name="Ovrebo C."/>
            <person name="Racz N."/>
            <person name="Riley R."/>
            <person name="Savchenko A."/>
            <person name="Shiryaev A."/>
            <person name="Soop K."/>
            <person name="Spirin V."/>
            <person name="Szebenyi C."/>
            <person name="Tomsovsky M."/>
            <person name="Tulloss R.E."/>
            <person name="Uehling J."/>
            <person name="Grigoriev I.V."/>
            <person name="Vagvolgyi C."/>
            <person name="Papp T."/>
            <person name="Martin F.M."/>
            <person name="Miettinen O."/>
            <person name="Hibbett D.S."/>
            <person name="Nagy L.G."/>
        </authorList>
    </citation>
    <scope>NUCLEOTIDE SEQUENCE [LARGE SCALE GENOMIC DNA]</scope>
    <source>
        <strain evidence="1 2">FP101781</strain>
    </source>
</reference>
<evidence type="ECO:0000313" key="2">
    <source>
        <dbReference type="Proteomes" id="UP000298030"/>
    </source>
</evidence>
<dbReference type="AlphaFoldDB" id="A0A4Y7SJD7"/>
<proteinExistence type="predicted"/>
<protein>
    <submittedName>
        <fullName evidence="1">Uncharacterized protein</fullName>
    </submittedName>
</protein>
<comment type="caution">
    <text evidence="1">The sequence shown here is derived from an EMBL/GenBank/DDBJ whole genome shotgun (WGS) entry which is preliminary data.</text>
</comment>